<dbReference type="Proteomes" id="UP000471521">
    <property type="component" value="Unassembled WGS sequence"/>
</dbReference>
<protein>
    <recommendedName>
        <fullName evidence="2">DUF7124 domain-containing protein</fullName>
    </recommendedName>
</protein>
<dbReference type="RefSeq" id="WP_159527593.1">
    <property type="nucleotide sequence ID" value="NZ_WUUU01000222.1"/>
</dbReference>
<dbReference type="EMBL" id="WUUU01000222">
    <property type="protein sequence ID" value="MXR22219.1"/>
    <property type="molecule type" value="Genomic_DNA"/>
</dbReference>
<keyword evidence="4" id="KW-1185">Reference proteome</keyword>
<feature type="domain" description="DUF7124" evidence="2">
    <location>
        <begin position="143"/>
        <end position="255"/>
    </location>
</feature>
<sequence>MTERIDLDDVEVETDDEGGDDGDWLWRDDDAEDIDGDRGTAANRSGSPATQSDESHGSGAETDSEAGGDVAGDAQGNRIPHVPREGSSSPAGIPKDRGGSGAGASADQSGQNEGGGQRDETEAGTADEASAASGPHGGGVDEMATAYTFEAVQRLADPRLALGETNEWSDWVGLVGDVPAHAINAFLREHQLDIDFFNGSGDGPAERLAAIDEHSMFYSERMVVVGTDDEQWIAEDADWEFVAVEEAAERAGWSLSE</sequence>
<dbReference type="AlphaFoldDB" id="A0A6B0SXW1"/>
<name>A0A6B0SXW1_9EURY</name>
<reference evidence="3 4" key="1">
    <citation type="submission" date="2019-12" db="EMBL/GenBank/DDBJ databases">
        <title>Isolation and characterization of three novel carbon monoxide-oxidizing members of Halobacteria from salione crusts and soils.</title>
        <authorList>
            <person name="Myers M.R."/>
            <person name="King G.M."/>
        </authorList>
    </citation>
    <scope>NUCLEOTIDE SEQUENCE [LARGE SCALE GENOMIC DNA]</scope>
    <source>
        <strain evidence="3 4">PCN9</strain>
    </source>
</reference>
<feature type="region of interest" description="Disordered" evidence="1">
    <location>
        <begin position="1"/>
        <end position="141"/>
    </location>
</feature>
<dbReference type="Pfam" id="PF23439">
    <property type="entry name" value="DUF7124"/>
    <property type="match status" value="1"/>
</dbReference>
<proteinExistence type="predicted"/>
<comment type="caution">
    <text evidence="3">The sequence shown here is derived from an EMBL/GenBank/DDBJ whole genome shotgun (WGS) entry which is preliminary data.</text>
</comment>
<dbReference type="InterPro" id="IPR055548">
    <property type="entry name" value="DUF7124"/>
</dbReference>
<evidence type="ECO:0000313" key="4">
    <source>
        <dbReference type="Proteomes" id="UP000471521"/>
    </source>
</evidence>
<feature type="compositionally biased region" description="Polar residues" evidence="1">
    <location>
        <begin position="42"/>
        <end position="52"/>
    </location>
</feature>
<evidence type="ECO:0000256" key="1">
    <source>
        <dbReference type="SAM" id="MobiDB-lite"/>
    </source>
</evidence>
<organism evidence="3 4">
    <name type="scientific">Halobacterium bonnevillei</name>
    <dbReference type="NCBI Taxonomy" id="2692200"/>
    <lineage>
        <taxon>Archaea</taxon>
        <taxon>Methanobacteriati</taxon>
        <taxon>Methanobacteriota</taxon>
        <taxon>Stenosarchaea group</taxon>
        <taxon>Halobacteria</taxon>
        <taxon>Halobacteriales</taxon>
        <taxon>Halobacteriaceae</taxon>
        <taxon>Halobacterium</taxon>
    </lineage>
</organism>
<evidence type="ECO:0000313" key="3">
    <source>
        <dbReference type="EMBL" id="MXR22219.1"/>
    </source>
</evidence>
<gene>
    <name evidence="3" type="ORF">GRX66_17080</name>
</gene>
<feature type="compositionally biased region" description="Acidic residues" evidence="1">
    <location>
        <begin position="8"/>
        <end position="35"/>
    </location>
</feature>
<accession>A0A6B0SXW1</accession>
<dbReference type="OrthoDB" id="252856at2157"/>
<evidence type="ECO:0000259" key="2">
    <source>
        <dbReference type="Pfam" id="PF23439"/>
    </source>
</evidence>